<reference evidence="4 5" key="1">
    <citation type="submission" date="2020-11" db="EMBL/GenBank/DDBJ databases">
        <title>Genomic insight of Alicyclobacillus mali FL 18 reveals a new arsenic-resistant strain, with potential in environmental biotechnology.</title>
        <authorList>
            <person name="Fiorentino G."/>
            <person name="Gallo G."/>
            <person name="Aulitto M."/>
        </authorList>
    </citation>
    <scope>NUCLEOTIDE SEQUENCE [LARGE SCALE GENOMIC DNA]</scope>
    <source>
        <strain evidence="4 5">FL 18</strain>
    </source>
</reference>
<dbReference type="InterPro" id="IPR019734">
    <property type="entry name" value="TPR_rpt"/>
</dbReference>
<dbReference type="InterPro" id="IPR011990">
    <property type="entry name" value="TPR-like_helical_dom_sf"/>
</dbReference>
<dbReference type="InterPro" id="IPR050498">
    <property type="entry name" value="Ycf3"/>
</dbReference>
<dbReference type="Proteomes" id="UP000642910">
    <property type="component" value="Unassembled WGS sequence"/>
</dbReference>
<accession>A0ABS0F2X1</accession>
<evidence type="ECO:0000256" key="1">
    <source>
        <dbReference type="ARBA" id="ARBA00022737"/>
    </source>
</evidence>
<protein>
    <recommendedName>
        <fullName evidence="6">Tetratricopeptide repeat-containing protein</fullName>
    </recommendedName>
</protein>
<dbReference type="EMBL" id="JADPKZ010000038">
    <property type="protein sequence ID" value="MBF8377650.1"/>
    <property type="molecule type" value="Genomic_DNA"/>
</dbReference>
<dbReference type="PANTHER" id="PTHR44858:SF1">
    <property type="entry name" value="UDP-N-ACETYLGLUCOSAMINE--PEPTIDE N-ACETYLGLUCOSAMINYLTRANSFERASE SPINDLY-RELATED"/>
    <property type="match status" value="1"/>
</dbReference>
<evidence type="ECO:0000313" key="5">
    <source>
        <dbReference type="Proteomes" id="UP000642910"/>
    </source>
</evidence>
<dbReference type="PANTHER" id="PTHR44858">
    <property type="entry name" value="TETRATRICOPEPTIDE REPEAT PROTEIN 6"/>
    <property type="match status" value="1"/>
</dbReference>
<gene>
    <name evidence="4" type="ORF">IW967_07195</name>
</gene>
<name>A0ABS0F2X1_9BACL</name>
<evidence type="ECO:0000313" key="4">
    <source>
        <dbReference type="EMBL" id="MBF8377650.1"/>
    </source>
</evidence>
<dbReference type="PROSITE" id="PS50005">
    <property type="entry name" value="TPR"/>
    <property type="match status" value="1"/>
</dbReference>
<dbReference type="NCBIfam" id="NF047558">
    <property type="entry name" value="TPR_END_plus"/>
    <property type="match status" value="1"/>
</dbReference>
<keyword evidence="2 3" id="KW-0802">TPR repeat</keyword>
<evidence type="ECO:0000256" key="2">
    <source>
        <dbReference type="ARBA" id="ARBA00022803"/>
    </source>
</evidence>
<sequence length="184" mass="21033">MVWIDHAAHGAQTPSAEVRYWYREGSIAFSEHRYLAAIDDENRAISENPAFEPAYTVKGIALAYAYNDSYNAAMLILRQAITMDPYDGYGWFNIGLCNERYGFFGQGIAAYEHAIHLRQRAWWLPWAYYGIACIYGREGDAELAVNYLKVALKYDHKTILNAARSEQDFAPVRDSPQFKDLINS</sequence>
<dbReference type="Gene3D" id="1.25.40.10">
    <property type="entry name" value="Tetratricopeptide repeat domain"/>
    <property type="match status" value="1"/>
</dbReference>
<dbReference type="SUPFAM" id="SSF48452">
    <property type="entry name" value="TPR-like"/>
    <property type="match status" value="1"/>
</dbReference>
<evidence type="ECO:0000256" key="3">
    <source>
        <dbReference type="PROSITE-ProRule" id="PRU00339"/>
    </source>
</evidence>
<keyword evidence="5" id="KW-1185">Reference proteome</keyword>
<dbReference type="SMART" id="SM00028">
    <property type="entry name" value="TPR"/>
    <property type="match status" value="4"/>
</dbReference>
<comment type="caution">
    <text evidence="4">The sequence shown here is derived from an EMBL/GenBank/DDBJ whole genome shotgun (WGS) entry which is preliminary data.</text>
</comment>
<keyword evidence="1" id="KW-0677">Repeat</keyword>
<evidence type="ECO:0008006" key="6">
    <source>
        <dbReference type="Google" id="ProtNLM"/>
    </source>
</evidence>
<feature type="repeat" description="TPR" evidence="3">
    <location>
        <begin position="54"/>
        <end position="87"/>
    </location>
</feature>
<proteinExistence type="predicted"/>
<organism evidence="4 5">
    <name type="scientific">Alicyclobacillus mali</name>
    <name type="common">ex Roth et al. 2021</name>
    <dbReference type="NCBI Taxonomy" id="1123961"/>
    <lineage>
        <taxon>Bacteria</taxon>
        <taxon>Bacillati</taxon>
        <taxon>Bacillota</taxon>
        <taxon>Bacilli</taxon>
        <taxon>Bacillales</taxon>
        <taxon>Alicyclobacillaceae</taxon>
        <taxon>Alicyclobacillus</taxon>
    </lineage>
</organism>
<dbReference type="Pfam" id="PF13181">
    <property type="entry name" value="TPR_8"/>
    <property type="match status" value="2"/>
</dbReference>